<dbReference type="RefSeq" id="WP_084577410.1">
    <property type="nucleotide sequence ID" value="NZ_CP155572.1"/>
</dbReference>
<protein>
    <recommendedName>
        <fullName evidence="4">DUF3798 domain-containing protein</fullName>
    </recommendedName>
</protein>
<keyword evidence="3" id="KW-1185">Reference proteome</keyword>
<name>A0A1W2DZ04_9FIRM</name>
<evidence type="ECO:0000256" key="1">
    <source>
        <dbReference type="SAM" id="SignalP"/>
    </source>
</evidence>
<dbReference type="STRING" id="112901.SAMN04488500_11926"/>
<feature type="chain" id="PRO_5012800187" description="DUF3798 domain-containing protein" evidence="1">
    <location>
        <begin position="30"/>
        <end position="384"/>
    </location>
</feature>
<feature type="signal peptide" evidence="1">
    <location>
        <begin position="1"/>
        <end position="29"/>
    </location>
</feature>
<evidence type="ECO:0008006" key="4">
    <source>
        <dbReference type="Google" id="ProtNLM"/>
    </source>
</evidence>
<dbReference type="Proteomes" id="UP000192738">
    <property type="component" value="Unassembled WGS sequence"/>
</dbReference>
<dbReference type="OrthoDB" id="5491606at2"/>
<sequence>MFKKGFLLLLTMMLLVVFTGCGKSTPAQSEAPKKVKIGIMTTTVAQNEEEYRAAEKMVKKYGKDVILFKTTPDNFMKEQETTISNMLAFAADPDCKAIIMCPAVPGCAAAFEKVKEVRPDMLLIAGAPNEDPDMVAKKADIILNVDELAMGRTIPAQAKKLGATTLVHYSFPRHMSYPLLAQRRDIMKVESEKLGLKFIDATAPDPLGDAGVPGAQQFILEDVPRKVNEFGKNTNFFNTNCAMQEPLIKATLDAGGIDAQQCCPSPFHGYPGALGIQIPAEKAGDVSYVIGQIKAKIAEKNGTGRFSTWPVPVNMSFIEAGVEYSKDWAEGKFKEKNNKEILMKKLSEATGTKIEAQILKTTDKTGKEITLDNFYLILIDYVTL</sequence>
<dbReference type="AlphaFoldDB" id="A0A1W2DZ04"/>
<dbReference type="Gene3D" id="3.40.50.11390">
    <property type="match status" value="1"/>
</dbReference>
<keyword evidence="1" id="KW-0732">Signal</keyword>
<dbReference type="Pfam" id="PF12683">
    <property type="entry name" value="DUF3798"/>
    <property type="match status" value="1"/>
</dbReference>
<proteinExistence type="predicted"/>
<dbReference type="PROSITE" id="PS51257">
    <property type="entry name" value="PROKAR_LIPOPROTEIN"/>
    <property type="match status" value="1"/>
</dbReference>
<dbReference type="EMBL" id="FWXI01000019">
    <property type="protein sequence ID" value="SMD02679.1"/>
    <property type="molecule type" value="Genomic_DNA"/>
</dbReference>
<evidence type="ECO:0000313" key="3">
    <source>
        <dbReference type="Proteomes" id="UP000192738"/>
    </source>
</evidence>
<dbReference type="InterPro" id="IPR024258">
    <property type="entry name" value="DUF3798"/>
</dbReference>
<organism evidence="2 3">
    <name type="scientific">Sporomusa malonica</name>
    <dbReference type="NCBI Taxonomy" id="112901"/>
    <lineage>
        <taxon>Bacteria</taxon>
        <taxon>Bacillati</taxon>
        <taxon>Bacillota</taxon>
        <taxon>Negativicutes</taxon>
        <taxon>Selenomonadales</taxon>
        <taxon>Sporomusaceae</taxon>
        <taxon>Sporomusa</taxon>
    </lineage>
</organism>
<accession>A0A1W2DZ04</accession>
<gene>
    <name evidence="2" type="ORF">SAMN04488500_11926</name>
</gene>
<reference evidence="2 3" key="1">
    <citation type="submission" date="2017-04" db="EMBL/GenBank/DDBJ databases">
        <authorList>
            <person name="Afonso C.L."/>
            <person name="Miller P.J."/>
            <person name="Scott M.A."/>
            <person name="Spackman E."/>
            <person name="Goraichik I."/>
            <person name="Dimitrov K.M."/>
            <person name="Suarez D.L."/>
            <person name="Swayne D.E."/>
        </authorList>
    </citation>
    <scope>NUCLEOTIDE SEQUENCE [LARGE SCALE GENOMIC DNA]</scope>
    <source>
        <strain evidence="2 3">DSM 5090</strain>
    </source>
</reference>
<evidence type="ECO:0000313" key="2">
    <source>
        <dbReference type="EMBL" id="SMD02679.1"/>
    </source>
</evidence>